<evidence type="ECO:0000313" key="2">
    <source>
        <dbReference type="Proteomes" id="UP000241890"/>
    </source>
</evidence>
<keyword evidence="2" id="KW-1185">Reference proteome</keyword>
<organism evidence="1 2">
    <name type="scientific">Hondaea fermentalgiana</name>
    <dbReference type="NCBI Taxonomy" id="2315210"/>
    <lineage>
        <taxon>Eukaryota</taxon>
        <taxon>Sar</taxon>
        <taxon>Stramenopiles</taxon>
        <taxon>Bigyra</taxon>
        <taxon>Labyrinthulomycetes</taxon>
        <taxon>Thraustochytrida</taxon>
        <taxon>Thraustochytriidae</taxon>
        <taxon>Hondaea</taxon>
    </lineage>
</organism>
<dbReference type="InParanoid" id="A0A2R5FYL4"/>
<reference evidence="1 2" key="1">
    <citation type="submission" date="2017-12" db="EMBL/GenBank/DDBJ databases">
        <title>Sequencing, de novo assembly and annotation of complete genome of a new Thraustochytrid species, strain FCC1311.</title>
        <authorList>
            <person name="Sedici K."/>
            <person name="Godart F."/>
            <person name="Aiese Cigliano R."/>
            <person name="Sanseverino W."/>
            <person name="Barakat M."/>
            <person name="Ortet P."/>
            <person name="Marechal E."/>
            <person name="Cagnac O."/>
            <person name="Amato A."/>
        </authorList>
    </citation>
    <scope>NUCLEOTIDE SEQUENCE [LARGE SCALE GENOMIC DNA]</scope>
</reference>
<proteinExistence type="predicted"/>
<dbReference type="EMBL" id="BEYU01000001">
    <property type="protein sequence ID" value="GBG23820.1"/>
    <property type="molecule type" value="Genomic_DNA"/>
</dbReference>
<name>A0A2R5FYL4_9STRA</name>
<gene>
    <name evidence="1" type="ORF">FCC1311_000402</name>
</gene>
<protein>
    <submittedName>
        <fullName evidence="1">Uncharacterized protein</fullName>
    </submittedName>
</protein>
<dbReference type="AlphaFoldDB" id="A0A2R5FYL4"/>
<sequence>MAWGTKPRAVLPAWVGCASGTVEWPWMVEMLPILLWYNTAASFCCILLPGPEGDEEEHIIRTDWDKNQVLAYAADRAAIAGIERDVMRVHIERRLKLILFRRQEALEYWRDIRNAPTCLVIMRTCRPVIGFAHLVNQGIGFVSETDQGNPRDLQPGQRCFVVSQWVIHDEIFRAAQPRTLVLDKDLDIDIDLSVVQQVLPPDGKLVMLGNADKECHDALKEHKFCILAASKPCVAVPARDALPCPSLHAPPRLVQTLVINMEQDKLTRWPRVLRELKDTGLDKVWPKPERYRAIDGGRDIVFTKERQHLFRVDDIVNSGNPYEDHGFRAGVLGCAASHIAIWAALARRSDLSDLDAILVLEDDAQFPADAVQRWHGSAGSPPVWQDPRWDIFMLGFATDPDFHPANRIWDGPVDWLLMEAWGPRRVIVAYKAVPRVILDRREDLQDSRTVASYPLSRVSNCLHKPITGETALHPAINYLRIVIDDKKPESRQNVHPDVGLVPILVLATGQEIQTFEDEHQCARVCVHVFPSGTSNLSHPLQWQCVFLFGEMASPIYIDPASTMPGRASEIIASVVSESGVIWSNAVVGPIPIFVIPEAIQLQSRWTSKDKLEVTIVVSHAPSDFTSKHSTALICCSDHCAPLVALPWSFRLARSSPHAHSISADFHALGDDRELARPIQIKIPAGTEPTSISVSLALYEPPPSA</sequence>
<dbReference type="Proteomes" id="UP000241890">
    <property type="component" value="Unassembled WGS sequence"/>
</dbReference>
<accession>A0A2R5FYL4</accession>
<evidence type="ECO:0000313" key="1">
    <source>
        <dbReference type="EMBL" id="GBG23820.1"/>
    </source>
</evidence>
<comment type="caution">
    <text evidence="1">The sequence shown here is derived from an EMBL/GenBank/DDBJ whole genome shotgun (WGS) entry which is preliminary data.</text>
</comment>